<dbReference type="CDD" id="cd07043">
    <property type="entry name" value="STAS_anti-anti-sigma_factors"/>
    <property type="match status" value="1"/>
</dbReference>
<sequence>MQLRTELRDDVTIIALEGSLDSRTAPQVQQEIEALFPDHGLVLLDLSGTSYMSSAGLRVLLLVYRRAQAGTARLALTGVPDEVREIMAATGFLDFFTVAGSVEDGVKALTV</sequence>
<dbReference type="Gene3D" id="3.30.750.24">
    <property type="entry name" value="STAS domain"/>
    <property type="match status" value="1"/>
</dbReference>
<comment type="caution">
    <text evidence="4">The sequence shown here is derived from an EMBL/GenBank/DDBJ whole genome shotgun (WGS) entry which is preliminary data.</text>
</comment>
<gene>
    <name evidence="4" type="ORF">BJ982_001880</name>
</gene>
<keyword evidence="5" id="KW-1185">Reference proteome</keyword>
<dbReference type="EMBL" id="JACHND010000001">
    <property type="protein sequence ID" value="MBB4700336.1"/>
    <property type="molecule type" value="Genomic_DNA"/>
</dbReference>
<comment type="similarity">
    <text evidence="1 2">Belongs to the anti-sigma-factor antagonist family.</text>
</comment>
<dbReference type="GO" id="GO:0043856">
    <property type="term" value="F:anti-sigma factor antagonist activity"/>
    <property type="evidence" value="ECO:0007669"/>
    <property type="project" value="InterPro"/>
</dbReference>
<dbReference type="SUPFAM" id="SSF52091">
    <property type="entry name" value="SpoIIaa-like"/>
    <property type="match status" value="1"/>
</dbReference>
<accession>A0A7W7D578</accession>
<dbReference type="InterPro" id="IPR036513">
    <property type="entry name" value="STAS_dom_sf"/>
</dbReference>
<dbReference type="PANTHER" id="PTHR33495">
    <property type="entry name" value="ANTI-SIGMA FACTOR ANTAGONIST TM_1081-RELATED-RELATED"/>
    <property type="match status" value="1"/>
</dbReference>
<dbReference type="AlphaFoldDB" id="A0A7W7D578"/>
<evidence type="ECO:0000256" key="1">
    <source>
        <dbReference type="ARBA" id="ARBA00009013"/>
    </source>
</evidence>
<reference evidence="4 5" key="1">
    <citation type="submission" date="2020-08" db="EMBL/GenBank/DDBJ databases">
        <title>Sequencing the genomes of 1000 actinobacteria strains.</title>
        <authorList>
            <person name="Klenk H.-P."/>
        </authorList>
    </citation>
    <scope>NUCLEOTIDE SEQUENCE [LARGE SCALE GENOMIC DNA]</scope>
    <source>
        <strain evidence="4 5">DSM 45784</strain>
    </source>
</reference>
<dbReference type="InterPro" id="IPR002645">
    <property type="entry name" value="STAS_dom"/>
</dbReference>
<proteinExistence type="inferred from homology"/>
<dbReference type="InterPro" id="IPR003658">
    <property type="entry name" value="Anti-sigma_ant"/>
</dbReference>
<evidence type="ECO:0000256" key="2">
    <source>
        <dbReference type="RuleBase" id="RU003749"/>
    </source>
</evidence>
<name>A0A7W7D578_9ACTN</name>
<dbReference type="PROSITE" id="PS50801">
    <property type="entry name" value="STAS"/>
    <property type="match status" value="1"/>
</dbReference>
<dbReference type="PANTHER" id="PTHR33495:SF14">
    <property type="entry name" value="ANTI-SIGMA FACTOR ANTAGONIST"/>
    <property type="match status" value="1"/>
</dbReference>
<organism evidence="4 5">
    <name type="scientific">Sphaerisporangium siamense</name>
    <dbReference type="NCBI Taxonomy" id="795645"/>
    <lineage>
        <taxon>Bacteria</taxon>
        <taxon>Bacillati</taxon>
        <taxon>Actinomycetota</taxon>
        <taxon>Actinomycetes</taxon>
        <taxon>Streptosporangiales</taxon>
        <taxon>Streptosporangiaceae</taxon>
        <taxon>Sphaerisporangium</taxon>
    </lineage>
</organism>
<dbReference type="Proteomes" id="UP000542210">
    <property type="component" value="Unassembled WGS sequence"/>
</dbReference>
<dbReference type="NCBIfam" id="TIGR00377">
    <property type="entry name" value="ant_ant_sig"/>
    <property type="match status" value="1"/>
</dbReference>
<evidence type="ECO:0000313" key="4">
    <source>
        <dbReference type="EMBL" id="MBB4700336.1"/>
    </source>
</evidence>
<dbReference type="Pfam" id="PF01740">
    <property type="entry name" value="STAS"/>
    <property type="match status" value="1"/>
</dbReference>
<feature type="domain" description="STAS" evidence="3">
    <location>
        <begin position="1"/>
        <end position="109"/>
    </location>
</feature>
<protein>
    <recommendedName>
        <fullName evidence="2">Anti-sigma factor antagonist</fullName>
    </recommendedName>
</protein>
<evidence type="ECO:0000259" key="3">
    <source>
        <dbReference type="PROSITE" id="PS50801"/>
    </source>
</evidence>
<evidence type="ECO:0000313" key="5">
    <source>
        <dbReference type="Proteomes" id="UP000542210"/>
    </source>
</evidence>
<dbReference type="RefSeq" id="WP_184611219.1">
    <property type="nucleotide sequence ID" value="NZ_BOOV01000030.1"/>
</dbReference>